<feature type="domain" description="Tyr recombinase" evidence="2">
    <location>
        <begin position="1"/>
        <end position="173"/>
    </location>
</feature>
<comment type="caution">
    <text evidence="3">The sequence shown here is derived from an EMBL/GenBank/DDBJ whole genome shotgun (WGS) entry which is preliminary data.</text>
</comment>
<gene>
    <name evidence="3" type="ORF">F8R14_03910</name>
</gene>
<dbReference type="CDD" id="cd01189">
    <property type="entry name" value="INT_ICEBs1_C_like"/>
    <property type="match status" value="1"/>
</dbReference>
<dbReference type="SUPFAM" id="SSF56349">
    <property type="entry name" value="DNA breaking-rejoining enzymes"/>
    <property type="match status" value="1"/>
</dbReference>
<sequence length="179" mass="20232">MPIMLAYCCGMRLGECLALTWDNVDFENHIIKIEFSQYDKKSAPKKDTPKSLTSIRSVTFGKKLMAALKQKELQQKKDRFKAGIFYTNDSSLVCTDSSGTGLTSNSLRYFGIWCKENFGKGSFHGLRHTHATMLIESGMGIDYVSKRLGHASMYTTAKFYDDVTQKREAEAIALMDRIL</sequence>
<dbReference type="PANTHER" id="PTHR30349:SF64">
    <property type="entry name" value="PROPHAGE INTEGRASE INTD-RELATED"/>
    <property type="match status" value="1"/>
</dbReference>
<dbReference type="Pfam" id="PF00589">
    <property type="entry name" value="Phage_integrase"/>
    <property type="match status" value="1"/>
</dbReference>
<dbReference type="GO" id="GO:0003677">
    <property type="term" value="F:DNA binding"/>
    <property type="evidence" value="ECO:0007669"/>
    <property type="project" value="InterPro"/>
</dbReference>
<dbReference type="PANTHER" id="PTHR30349">
    <property type="entry name" value="PHAGE INTEGRASE-RELATED"/>
    <property type="match status" value="1"/>
</dbReference>
<dbReference type="EMBL" id="WBKH01000003">
    <property type="protein sequence ID" value="KAB1479312.1"/>
    <property type="molecule type" value="Genomic_DNA"/>
</dbReference>
<evidence type="ECO:0000256" key="1">
    <source>
        <dbReference type="ARBA" id="ARBA00023172"/>
    </source>
</evidence>
<dbReference type="InterPro" id="IPR013762">
    <property type="entry name" value="Integrase-like_cat_sf"/>
</dbReference>
<dbReference type="GO" id="GO:0015074">
    <property type="term" value="P:DNA integration"/>
    <property type="evidence" value="ECO:0007669"/>
    <property type="project" value="InterPro"/>
</dbReference>
<name>A0A833CBL4_9FIRM</name>
<protein>
    <submittedName>
        <fullName evidence="3">Site-specific integrase</fullName>
    </submittedName>
</protein>
<dbReference type="InterPro" id="IPR011010">
    <property type="entry name" value="DNA_brk_join_enz"/>
</dbReference>
<evidence type="ECO:0000313" key="3">
    <source>
        <dbReference type="EMBL" id="KAB1479312.1"/>
    </source>
</evidence>
<keyword evidence="1" id="KW-0233">DNA recombination</keyword>
<dbReference type="Gene3D" id="1.10.443.10">
    <property type="entry name" value="Intergrase catalytic core"/>
    <property type="match status" value="1"/>
</dbReference>
<dbReference type="GO" id="GO:0006310">
    <property type="term" value="P:DNA recombination"/>
    <property type="evidence" value="ECO:0007669"/>
    <property type="project" value="UniProtKB-KW"/>
</dbReference>
<dbReference type="AlphaFoldDB" id="A0A833CBL4"/>
<evidence type="ECO:0000259" key="2">
    <source>
        <dbReference type="PROSITE" id="PS51898"/>
    </source>
</evidence>
<dbReference type="InterPro" id="IPR050090">
    <property type="entry name" value="Tyrosine_recombinase_XerCD"/>
</dbReference>
<reference evidence="3 4" key="1">
    <citation type="submission" date="2019-09" db="EMBL/GenBank/DDBJ databases">
        <title>Draft genome sequence of 3 type strains from the CCUG.</title>
        <authorList>
            <person name="Pineiro-Iglesias B."/>
            <person name="Tunovic T."/>
            <person name="Unosson C."/>
            <person name="Inganas E."/>
            <person name="Ohlen M."/>
            <person name="Cardew S."/>
            <person name="Jensie-Markopoulos S."/>
            <person name="Salva-Serra F."/>
            <person name="Jaen-Luchoro D."/>
            <person name="Karlsson R."/>
            <person name="Svensson-Stadler L."/>
            <person name="Chun J."/>
            <person name="Moore E."/>
        </authorList>
    </citation>
    <scope>NUCLEOTIDE SEQUENCE [LARGE SCALE GENOMIC DNA]</scope>
    <source>
        <strain evidence="3 4">CCUG 65427</strain>
    </source>
</reference>
<dbReference type="Proteomes" id="UP000434554">
    <property type="component" value="Unassembled WGS sequence"/>
</dbReference>
<proteinExistence type="predicted"/>
<accession>A0A833CBL4</accession>
<dbReference type="PROSITE" id="PS51898">
    <property type="entry name" value="TYR_RECOMBINASE"/>
    <property type="match status" value="1"/>
</dbReference>
<dbReference type="RefSeq" id="WP_127008149.1">
    <property type="nucleotide sequence ID" value="NZ_CAUBPY010000011.1"/>
</dbReference>
<dbReference type="InterPro" id="IPR002104">
    <property type="entry name" value="Integrase_catalytic"/>
</dbReference>
<organism evidence="3 4">
    <name type="scientific">Veillonella seminalis</name>
    <dbReference type="NCBI Taxonomy" id="1502943"/>
    <lineage>
        <taxon>Bacteria</taxon>
        <taxon>Bacillati</taxon>
        <taxon>Bacillota</taxon>
        <taxon>Negativicutes</taxon>
        <taxon>Veillonellales</taxon>
        <taxon>Veillonellaceae</taxon>
        <taxon>Veillonella</taxon>
    </lineage>
</organism>
<evidence type="ECO:0000313" key="4">
    <source>
        <dbReference type="Proteomes" id="UP000434554"/>
    </source>
</evidence>